<comment type="caution">
    <text evidence="1">The sequence shown here is derived from an EMBL/GenBank/DDBJ whole genome shotgun (WGS) entry which is preliminary data.</text>
</comment>
<dbReference type="EMBL" id="JBHSCW010000003">
    <property type="protein sequence ID" value="MFC4351672.1"/>
    <property type="molecule type" value="Genomic_DNA"/>
</dbReference>
<name>A0ABV8ULR7_9PROT</name>
<evidence type="ECO:0000313" key="1">
    <source>
        <dbReference type="EMBL" id="MFC4351672.1"/>
    </source>
</evidence>
<dbReference type="RefSeq" id="WP_382421997.1">
    <property type="nucleotide sequence ID" value="NZ_JBHSCW010000003.1"/>
</dbReference>
<sequence length="139" mass="15136">MIHLVPAPALLYCRPMFGLFSFFGRSKEYRRLDDALSRAGLVAGGVPDAVKLTIIRLLKEEGGTGEENCARAANVLAYCLLGSSDYAAHHGAQALTALDETCQNAPKYPDSLEARVIVLTLHSGLAHEQVQERFSFETD</sequence>
<reference evidence="2" key="1">
    <citation type="journal article" date="2019" name="Int. J. Syst. Evol. Microbiol.">
        <title>The Global Catalogue of Microorganisms (GCM) 10K type strain sequencing project: providing services to taxonomists for standard genome sequencing and annotation.</title>
        <authorList>
            <consortium name="The Broad Institute Genomics Platform"/>
            <consortium name="The Broad Institute Genome Sequencing Center for Infectious Disease"/>
            <person name="Wu L."/>
            <person name="Ma J."/>
        </authorList>
    </citation>
    <scope>NUCLEOTIDE SEQUENCE [LARGE SCALE GENOMIC DNA]</scope>
    <source>
        <strain evidence="2">CECT 8472</strain>
    </source>
</reference>
<accession>A0ABV8ULR7</accession>
<keyword evidence="2" id="KW-1185">Reference proteome</keyword>
<proteinExistence type="predicted"/>
<dbReference type="Proteomes" id="UP001595799">
    <property type="component" value="Unassembled WGS sequence"/>
</dbReference>
<organism evidence="1 2">
    <name type="scientific">Fodinicurvata halophila</name>
    <dbReference type="NCBI Taxonomy" id="1419723"/>
    <lineage>
        <taxon>Bacteria</taxon>
        <taxon>Pseudomonadati</taxon>
        <taxon>Pseudomonadota</taxon>
        <taxon>Alphaproteobacteria</taxon>
        <taxon>Rhodospirillales</taxon>
        <taxon>Rhodovibrionaceae</taxon>
        <taxon>Fodinicurvata</taxon>
    </lineage>
</organism>
<evidence type="ECO:0000313" key="2">
    <source>
        <dbReference type="Proteomes" id="UP001595799"/>
    </source>
</evidence>
<protein>
    <submittedName>
        <fullName evidence="1">Uncharacterized protein</fullName>
    </submittedName>
</protein>
<gene>
    <name evidence="1" type="ORF">ACFOW6_08980</name>
</gene>